<name>A0A3M7Q4I8_BRAPC</name>
<evidence type="ECO:0000313" key="4">
    <source>
        <dbReference type="Proteomes" id="UP000276133"/>
    </source>
</evidence>
<feature type="compositionally biased region" description="Polar residues" evidence="1">
    <location>
        <begin position="159"/>
        <end position="169"/>
    </location>
</feature>
<comment type="caution">
    <text evidence="3">The sequence shown here is derived from an EMBL/GenBank/DDBJ whole genome shotgun (WGS) entry which is preliminary data.</text>
</comment>
<dbReference type="AlphaFoldDB" id="A0A3M7Q4I8"/>
<feature type="region of interest" description="Disordered" evidence="1">
    <location>
        <begin position="34"/>
        <end position="134"/>
    </location>
</feature>
<sequence length="270" mass="30930">MQTKFHEYTNLKEPILKLKKLNIYPTMISSNTEAQPMQLRTRTSTRSYNESVKTDILTHKPKRRKSADSSNGPRTQRSKSRNRSNSRGRTSKANAAKLYTKKDLDLSPIKTRSRKKTSTKTSLPSDEQLESPDIVEIETINTSFATCEYDIVEKPLPSAQMTNSNVNENKSSEHRFEDDEIQDTKNREKNSPLSAGKDNKGCIYYSAGYLRFTSCKVMQIGLITLMFLVILTFLNNVHQFESLIKLSDNWPLMRSAKTNLDQLVDSLNKY</sequence>
<reference evidence="3 4" key="1">
    <citation type="journal article" date="2018" name="Sci. Rep.">
        <title>Genomic signatures of local adaptation to the degree of environmental predictability in rotifers.</title>
        <authorList>
            <person name="Franch-Gras L."/>
            <person name="Hahn C."/>
            <person name="Garcia-Roger E.M."/>
            <person name="Carmona M.J."/>
            <person name="Serra M."/>
            <person name="Gomez A."/>
        </authorList>
    </citation>
    <scope>NUCLEOTIDE SEQUENCE [LARGE SCALE GENOMIC DNA]</scope>
    <source>
        <strain evidence="3">HYR1</strain>
    </source>
</reference>
<evidence type="ECO:0000313" key="3">
    <source>
        <dbReference type="EMBL" id="RNA05921.1"/>
    </source>
</evidence>
<dbReference type="OrthoDB" id="10665732at2759"/>
<feature type="compositionally biased region" description="Polar residues" evidence="1">
    <location>
        <begin position="34"/>
        <end position="51"/>
    </location>
</feature>
<gene>
    <name evidence="3" type="ORF">BpHYR1_048192</name>
</gene>
<accession>A0A3M7Q4I8</accession>
<keyword evidence="4" id="KW-1185">Reference proteome</keyword>
<feature type="compositionally biased region" description="Basic residues" evidence="1">
    <location>
        <begin position="76"/>
        <end position="90"/>
    </location>
</feature>
<organism evidence="3 4">
    <name type="scientific">Brachionus plicatilis</name>
    <name type="common">Marine rotifer</name>
    <name type="synonym">Brachionus muelleri</name>
    <dbReference type="NCBI Taxonomy" id="10195"/>
    <lineage>
        <taxon>Eukaryota</taxon>
        <taxon>Metazoa</taxon>
        <taxon>Spiralia</taxon>
        <taxon>Gnathifera</taxon>
        <taxon>Rotifera</taxon>
        <taxon>Eurotatoria</taxon>
        <taxon>Monogononta</taxon>
        <taxon>Pseudotrocha</taxon>
        <taxon>Ploima</taxon>
        <taxon>Brachionidae</taxon>
        <taxon>Brachionus</taxon>
    </lineage>
</organism>
<keyword evidence="2" id="KW-1133">Transmembrane helix</keyword>
<evidence type="ECO:0000256" key="2">
    <source>
        <dbReference type="SAM" id="Phobius"/>
    </source>
</evidence>
<dbReference type="EMBL" id="REGN01007558">
    <property type="protein sequence ID" value="RNA05921.1"/>
    <property type="molecule type" value="Genomic_DNA"/>
</dbReference>
<evidence type="ECO:0000256" key="1">
    <source>
        <dbReference type="SAM" id="MobiDB-lite"/>
    </source>
</evidence>
<feature type="transmembrane region" description="Helical" evidence="2">
    <location>
        <begin position="217"/>
        <end position="237"/>
    </location>
</feature>
<feature type="compositionally biased region" description="Basic and acidic residues" evidence="1">
    <location>
        <begin position="170"/>
        <end position="190"/>
    </location>
</feature>
<keyword evidence="2" id="KW-0812">Transmembrane</keyword>
<keyword evidence="2" id="KW-0472">Membrane</keyword>
<protein>
    <submittedName>
        <fullName evidence="3">Uncharacterized protein</fullName>
    </submittedName>
</protein>
<proteinExistence type="predicted"/>
<dbReference type="Proteomes" id="UP000276133">
    <property type="component" value="Unassembled WGS sequence"/>
</dbReference>
<feature type="region of interest" description="Disordered" evidence="1">
    <location>
        <begin position="158"/>
        <end position="194"/>
    </location>
</feature>